<reference evidence="3" key="1">
    <citation type="submission" date="2016-06" db="UniProtKB">
        <authorList>
            <consortium name="WormBaseParasite"/>
        </authorList>
    </citation>
    <scope>IDENTIFICATION</scope>
</reference>
<dbReference type="AlphaFoldDB" id="A0A183DD70"/>
<keyword evidence="2" id="KW-1185">Reference proteome</keyword>
<name>A0A183DD70_9BILA</name>
<evidence type="ECO:0000313" key="3">
    <source>
        <dbReference type="WBParaSite" id="GPUH_0000667001-mRNA-1"/>
    </source>
</evidence>
<protein>
    <submittedName>
        <fullName evidence="3">PH domain-containing protein</fullName>
    </submittedName>
</protein>
<dbReference type="OrthoDB" id="5843228at2759"/>
<dbReference type="Proteomes" id="UP000271098">
    <property type="component" value="Unassembled WGS sequence"/>
</dbReference>
<evidence type="ECO:0000313" key="1">
    <source>
        <dbReference type="EMBL" id="VDK55534.1"/>
    </source>
</evidence>
<sequence>MVRSREMKPKLRRVVTFTKNNHRYFKTFDEADLRYYFFSAFCKFEKQFMFHNYGPNLKDFDNT</sequence>
<proteinExistence type="predicted"/>
<organism evidence="3">
    <name type="scientific">Gongylonema pulchrum</name>
    <dbReference type="NCBI Taxonomy" id="637853"/>
    <lineage>
        <taxon>Eukaryota</taxon>
        <taxon>Metazoa</taxon>
        <taxon>Ecdysozoa</taxon>
        <taxon>Nematoda</taxon>
        <taxon>Chromadorea</taxon>
        <taxon>Rhabditida</taxon>
        <taxon>Spirurina</taxon>
        <taxon>Spiruromorpha</taxon>
        <taxon>Spiruroidea</taxon>
        <taxon>Gongylonematidae</taxon>
        <taxon>Gongylonema</taxon>
    </lineage>
</organism>
<reference evidence="1 2" key="2">
    <citation type="submission" date="2018-11" db="EMBL/GenBank/DDBJ databases">
        <authorList>
            <consortium name="Pathogen Informatics"/>
        </authorList>
    </citation>
    <scope>NUCLEOTIDE SEQUENCE [LARGE SCALE GENOMIC DNA]</scope>
</reference>
<gene>
    <name evidence="1" type="ORF">GPUH_LOCUS6661</name>
</gene>
<dbReference type="WBParaSite" id="GPUH_0000667001-mRNA-1">
    <property type="protein sequence ID" value="GPUH_0000667001-mRNA-1"/>
    <property type="gene ID" value="GPUH_0000667001"/>
</dbReference>
<accession>A0A183DD70</accession>
<evidence type="ECO:0000313" key="2">
    <source>
        <dbReference type="Proteomes" id="UP000271098"/>
    </source>
</evidence>
<dbReference type="EMBL" id="UYRT01015983">
    <property type="protein sequence ID" value="VDK55534.1"/>
    <property type="molecule type" value="Genomic_DNA"/>
</dbReference>